<evidence type="ECO:0000313" key="4">
    <source>
        <dbReference type="Proteomes" id="UP000556026"/>
    </source>
</evidence>
<feature type="domain" description="XdhC Rossmann" evidence="2">
    <location>
        <begin position="105"/>
        <end position="247"/>
    </location>
</feature>
<name>A0A6V8MJB3_9BACT</name>
<evidence type="ECO:0000259" key="1">
    <source>
        <dbReference type="Pfam" id="PF02625"/>
    </source>
</evidence>
<dbReference type="Gene3D" id="3.40.50.720">
    <property type="entry name" value="NAD(P)-binding Rossmann-like Domain"/>
    <property type="match status" value="1"/>
</dbReference>
<evidence type="ECO:0000259" key="2">
    <source>
        <dbReference type="Pfam" id="PF13478"/>
    </source>
</evidence>
<organism evidence="3 4">
    <name type="scientific">Geomonas silvestris</name>
    <dbReference type="NCBI Taxonomy" id="2740184"/>
    <lineage>
        <taxon>Bacteria</taxon>
        <taxon>Pseudomonadati</taxon>
        <taxon>Thermodesulfobacteriota</taxon>
        <taxon>Desulfuromonadia</taxon>
        <taxon>Geobacterales</taxon>
        <taxon>Geobacteraceae</taxon>
        <taxon>Geomonas</taxon>
    </lineage>
</organism>
<dbReference type="RefSeq" id="WP_183354722.1">
    <property type="nucleotide sequence ID" value="NZ_BLXX01000006.1"/>
</dbReference>
<dbReference type="PANTHER" id="PTHR30388">
    <property type="entry name" value="ALDEHYDE OXIDOREDUCTASE MOLYBDENUM COFACTOR ASSEMBLY PROTEIN"/>
    <property type="match status" value="1"/>
</dbReference>
<gene>
    <name evidence="3" type="ORF">GMST_22180</name>
</gene>
<dbReference type="EMBL" id="BLXX01000006">
    <property type="protein sequence ID" value="GFO59893.1"/>
    <property type="molecule type" value="Genomic_DNA"/>
</dbReference>
<dbReference type="InterPro" id="IPR052698">
    <property type="entry name" value="MoCofactor_Util/Proc"/>
</dbReference>
<dbReference type="PANTHER" id="PTHR30388:SF6">
    <property type="entry name" value="XANTHINE DEHYDROGENASE SUBUNIT A-RELATED"/>
    <property type="match status" value="1"/>
</dbReference>
<evidence type="ECO:0000313" key="3">
    <source>
        <dbReference type="EMBL" id="GFO59893.1"/>
    </source>
</evidence>
<accession>A0A6V8MJB3</accession>
<dbReference type="InterPro" id="IPR036291">
    <property type="entry name" value="NAD(P)-bd_dom_sf"/>
</dbReference>
<sequence length="256" mass="26932">MNQPIYEEIVRLQRAGAPFALATVIDHSGSSPRKPGAKLILRHDGSTLGTVGGGRVESDTIEAARAALTKGTPCTLSFVLSEEHGFACGGAMTIFIEPHPGARRLVLFGAGHVGKAVAALAGGLGFQVTVVDERAECLAPGQFPEGTRLVQASVQQALERLQLDGLSYVVIATPAHLSDFDAVRGSLGTPARFIGLLGSRRKREALMKTLAGEGFDELQRARIVTPVGIDIGAETPEEIAVSIVGQLIQERRNHAG</sequence>
<reference evidence="4" key="1">
    <citation type="submission" date="2020-06" db="EMBL/GenBank/DDBJ databases">
        <title>Draft genomic sequence of Geomonas sp. Red330.</title>
        <authorList>
            <person name="Itoh H."/>
            <person name="Zhenxing X."/>
            <person name="Ushijima N."/>
            <person name="Masuda Y."/>
            <person name="Shiratori Y."/>
            <person name="Senoo K."/>
        </authorList>
    </citation>
    <scope>NUCLEOTIDE SEQUENCE [LARGE SCALE GENOMIC DNA]</scope>
    <source>
        <strain evidence="4">Red330</strain>
    </source>
</reference>
<dbReference type="InterPro" id="IPR027051">
    <property type="entry name" value="XdhC_Rossmann_dom"/>
</dbReference>
<dbReference type="Proteomes" id="UP000556026">
    <property type="component" value="Unassembled WGS sequence"/>
</dbReference>
<dbReference type="AlphaFoldDB" id="A0A6V8MJB3"/>
<keyword evidence="4" id="KW-1185">Reference proteome</keyword>
<proteinExistence type="predicted"/>
<dbReference type="Pfam" id="PF13478">
    <property type="entry name" value="XdhC_C"/>
    <property type="match status" value="1"/>
</dbReference>
<comment type="caution">
    <text evidence="3">The sequence shown here is derived from an EMBL/GenBank/DDBJ whole genome shotgun (WGS) entry which is preliminary data.</text>
</comment>
<feature type="domain" description="XdhC- CoxI" evidence="1">
    <location>
        <begin position="13"/>
        <end position="78"/>
    </location>
</feature>
<protein>
    <submittedName>
        <fullName evidence="3">Dehydrogenase</fullName>
    </submittedName>
</protein>
<dbReference type="InterPro" id="IPR003777">
    <property type="entry name" value="XdhC_CoxI"/>
</dbReference>
<dbReference type="Pfam" id="PF02625">
    <property type="entry name" value="XdhC_CoxI"/>
    <property type="match status" value="1"/>
</dbReference>
<dbReference type="SUPFAM" id="SSF51735">
    <property type="entry name" value="NAD(P)-binding Rossmann-fold domains"/>
    <property type="match status" value="1"/>
</dbReference>